<keyword evidence="1" id="KW-0285">Flavoprotein</keyword>
<evidence type="ECO:0000256" key="2">
    <source>
        <dbReference type="ARBA" id="ARBA00023002"/>
    </source>
</evidence>
<dbReference type="InterPro" id="IPR036188">
    <property type="entry name" value="FAD/NAD-bd_sf"/>
</dbReference>
<keyword evidence="2" id="KW-0560">Oxidoreductase</keyword>
<dbReference type="PROSITE" id="PS50110">
    <property type="entry name" value="RESPONSE_REGULATORY"/>
    <property type="match status" value="1"/>
</dbReference>
<dbReference type="InterPro" id="IPR011006">
    <property type="entry name" value="CheY-like_superfamily"/>
</dbReference>
<keyword evidence="4" id="KW-0597">Phosphoprotein</keyword>
<accession>A0ABP4NN94</accession>
<name>A0ABP4NN94_9ACTN</name>
<evidence type="ECO:0000313" key="6">
    <source>
        <dbReference type="EMBL" id="GAA1563231.1"/>
    </source>
</evidence>
<comment type="caution">
    <text evidence="6">The sequence shown here is derived from an EMBL/GenBank/DDBJ whole genome shotgun (WGS) entry which is preliminary data.</text>
</comment>
<gene>
    <name evidence="6" type="ORF">GCM10009827_100990</name>
</gene>
<evidence type="ECO:0000313" key="7">
    <source>
        <dbReference type="Proteomes" id="UP001501470"/>
    </source>
</evidence>
<evidence type="ECO:0000256" key="3">
    <source>
        <dbReference type="ARBA" id="ARBA00048132"/>
    </source>
</evidence>
<dbReference type="InterPro" id="IPR023753">
    <property type="entry name" value="FAD/NAD-binding_dom"/>
</dbReference>
<dbReference type="PRINTS" id="PR00368">
    <property type="entry name" value="FADPNR"/>
</dbReference>
<dbReference type="InterPro" id="IPR001789">
    <property type="entry name" value="Sig_transdc_resp-reg_receiver"/>
</dbReference>
<feature type="domain" description="Response regulatory" evidence="5">
    <location>
        <begin position="5"/>
        <end position="127"/>
    </location>
</feature>
<dbReference type="SUPFAM" id="SSF52172">
    <property type="entry name" value="CheY-like"/>
    <property type="match status" value="1"/>
</dbReference>
<comment type="catalytic activity">
    <reaction evidence="3">
        <text>[thioredoxin]-dithiol + NADP(+) = [thioredoxin]-disulfide + NADPH + H(+)</text>
        <dbReference type="Rhea" id="RHEA:20345"/>
        <dbReference type="Rhea" id="RHEA-COMP:10698"/>
        <dbReference type="Rhea" id="RHEA-COMP:10700"/>
        <dbReference type="ChEBI" id="CHEBI:15378"/>
        <dbReference type="ChEBI" id="CHEBI:29950"/>
        <dbReference type="ChEBI" id="CHEBI:50058"/>
        <dbReference type="ChEBI" id="CHEBI:57783"/>
        <dbReference type="ChEBI" id="CHEBI:58349"/>
        <dbReference type="EC" id="1.8.1.9"/>
    </reaction>
</comment>
<proteinExistence type="predicted"/>
<evidence type="ECO:0000259" key="5">
    <source>
        <dbReference type="PROSITE" id="PS50110"/>
    </source>
</evidence>
<dbReference type="PRINTS" id="PR00469">
    <property type="entry name" value="PNDRDTASEII"/>
</dbReference>
<evidence type="ECO:0000256" key="1">
    <source>
        <dbReference type="ARBA" id="ARBA00022630"/>
    </source>
</evidence>
<dbReference type="Gene3D" id="3.50.50.60">
    <property type="entry name" value="FAD/NAD(P)-binding domain"/>
    <property type="match status" value="2"/>
</dbReference>
<evidence type="ECO:0000256" key="4">
    <source>
        <dbReference type="PROSITE-ProRule" id="PRU00169"/>
    </source>
</evidence>
<dbReference type="RefSeq" id="WP_344512472.1">
    <property type="nucleotide sequence ID" value="NZ_BAAAQD010000033.1"/>
</dbReference>
<dbReference type="EMBL" id="BAAAQD010000033">
    <property type="protein sequence ID" value="GAA1563231.1"/>
    <property type="molecule type" value="Genomic_DNA"/>
</dbReference>
<dbReference type="Pfam" id="PF07992">
    <property type="entry name" value="Pyr_redox_2"/>
    <property type="match status" value="1"/>
</dbReference>
<reference evidence="7" key="1">
    <citation type="journal article" date="2019" name="Int. J. Syst. Evol. Microbiol.">
        <title>The Global Catalogue of Microorganisms (GCM) 10K type strain sequencing project: providing services to taxonomists for standard genome sequencing and annotation.</title>
        <authorList>
            <consortium name="The Broad Institute Genomics Platform"/>
            <consortium name="The Broad Institute Genome Sequencing Center for Infectious Disease"/>
            <person name="Wu L."/>
            <person name="Ma J."/>
        </authorList>
    </citation>
    <scope>NUCLEOTIDE SEQUENCE [LARGE SCALE GENOMIC DNA]</scope>
    <source>
        <strain evidence="7">JCM 15933</strain>
    </source>
</reference>
<protein>
    <submittedName>
        <fullName evidence="6">FAD-dependent oxidoreductase</fullName>
    </submittedName>
</protein>
<dbReference type="InterPro" id="IPR050097">
    <property type="entry name" value="Ferredoxin-NADP_redctase_2"/>
</dbReference>
<dbReference type="SUPFAM" id="SSF51905">
    <property type="entry name" value="FAD/NAD(P)-binding domain"/>
    <property type="match status" value="1"/>
</dbReference>
<dbReference type="Pfam" id="PF00072">
    <property type="entry name" value="Response_reg"/>
    <property type="match status" value="1"/>
</dbReference>
<dbReference type="Gene3D" id="3.40.50.2300">
    <property type="match status" value="1"/>
</dbReference>
<feature type="modified residue" description="4-aspartylphosphate" evidence="4">
    <location>
        <position position="62"/>
    </location>
</feature>
<keyword evidence="7" id="KW-1185">Reference proteome</keyword>
<dbReference type="Proteomes" id="UP001501470">
    <property type="component" value="Unassembled WGS sequence"/>
</dbReference>
<dbReference type="PANTHER" id="PTHR48105">
    <property type="entry name" value="THIOREDOXIN REDUCTASE 1-RELATED-RELATED"/>
    <property type="match status" value="1"/>
</dbReference>
<sequence>MAKPVLVVVDDEDTTLQALTGELESRYGAHYQVVSSSSAEMALARLAELKAAGADVPLVLADQQMPGMSGTQLLARVRQFFPTARRGLLIPWGERSTPAPFSEAAALGQLEFCLNRPAWSPDEQFHRVITGSLEEWWREQGRRSELVTVIGDDPSARVHEIRDVLARNNVPFGFYASDSPEGRAALRRLGVGHPAGPVLSLYTGVVLVDPANAEVGEALGLDVRPAGGVYDVVVVGAGPAGLAAAVYGASEGLRTALLEREAFGGQAGMSSRIRNYLGFPDGVSGGELAQRAYEQAWVFGTHLVYGNAATSLAKDQDLLVVGLEDGSQARARAVVIASGVSYRRLGIPELEALAGAGVFYGAGTIEAQAVAGKPAFVVGGGNSAGQAALHLSKYAQQVTILIRSQSLAASMSDYLIREIEAAPNVDVRYRCEVAGGGGNGHLEQLLLRNRDSGKTEETPAAGLFVLIGAQPFTSWLPEAIQRDQWGFILTGPDTGQDWPLQRAPFLLETTTPGVFAAGDVRHGATKRVASAVGEGSTAIRLIHDYLALAPPAREGQSLGYRAGSAVGHHIRTA</sequence>
<organism evidence="6 7">
    <name type="scientific">Dactylosporangium maewongense</name>
    <dbReference type="NCBI Taxonomy" id="634393"/>
    <lineage>
        <taxon>Bacteria</taxon>
        <taxon>Bacillati</taxon>
        <taxon>Actinomycetota</taxon>
        <taxon>Actinomycetes</taxon>
        <taxon>Micromonosporales</taxon>
        <taxon>Micromonosporaceae</taxon>
        <taxon>Dactylosporangium</taxon>
    </lineage>
</organism>